<comment type="caution">
    <text evidence="2">The sequence shown here is derived from an EMBL/GenBank/DDBJ whole genome shotgun (WGS) entry which is preliminary data.</text>
</comment>
<evidence type="ECO:0000313" key="2">
    <source>
        <dbReference type="EMBL" id="OKL62116.1"/>
    </source>
</evidence>
<name>A0A225B4A7_TALAT</name>
<keyword evidence="1" id="KW-0732">Signal</keyword>
<protein>
    <recommendedName>
        <fullName evidence="4">Apple domain-containing protein</fullName>
    </recommendedName>
</protein>
<dbReference type="AlphaFoldDB" id="A0A225B4A7"/>
<dbReference type="EMBL" id="LFMY01000003">
    <property type="protein sequence ID" value="OKL62116.1"/>
    <property type="molecule type" value="Genomic_DNA"/>
</dbReference>
<proteinExistence type="predicted"/>
<evidence type="ECO:0000256" key="1">
    <source>
        <dbReference type="SAM" id="SignalP"/>
    </source>
</evidence>
<dbReference type="OrthoDB" id="4226828at2759"/>
<dbReference type="GeneID" id="31002123"/>
<gene>
    <name evidence="2" type="ORF">UA08_02368</name>
</gene>
<reference evidence="2 3" key="1">
    <citation type="submission" date="2015-06" db="EMBL/GenBank/DDBJ databases">
        <title>Talaromyces atroroseus IBT 11181 draft genome.</title>
        <authorList>
            <person name="Rasmussen K.B."/>
            <person name="Rasmussen S."/>
            <person name="Petersen B."/>
            <person name="Sicheritz-Ponten T."/>
            <person name="Mortensen U.H."/>
            <person name="Thrane U."/>
        </authorList>
    </citation>
    <scope>NUCLEOTIDE SEQUENCE [LARGE SCALE GENOMIC DNA]</scope>
    <source>
        <strain evidence="2 3">IBT 11181</strain>
    </source>
</reference>
<evidence type="ECO:0000313" key="3">
    <source>
        <dbReference type="Proteomes" id="UP000214365"/>
    </source>
</evidence>
<accession>A0A225B4A7</accession>
<dbReference type="Proteomes" id="UP000214365">
    <property type="component" value="Unassembled WGS sequence"/>
</dbReference>
<sequence length="220" mass="22380">MKFSTILALAGAALAAPGGVSTSTVSVTTTSTVTTGSVSTVFTFLRGNPPSSSSSAVAVNEERATSSSIPTVVTVTSTVTELTTAQTPTTTKTFYPCATPFPSLIPTLPYGDSSLPDNFATENSIFNVASTPQGASAEACCNACFFEVPNCVQAYWYSYEGCVVSQVTNGSIAGAASGQQVSHVCPAGTFNGLSYANDTNPASRSTGNIAGPCAQTYNNL</sequence>
<dbReference type="RefSeq" id="XP_020122237.1">
    <property type="nucleotide sequence ID" value="XM_020264402.1"/>
</dbReference>
<feature type="signal peptide" evidence="1">
    <location>
        <begin position="1"/>
        <end position="15"/>
    </location>
</feature>
<organism evidence="2 3">
    <name type="scientific">Talaromyces atroroseus</name>
    <dbReference type="NCBI Taxonomy" id="1441469"/>
    <lineage>
        <taxon>Eukaryota</taxon>
        <taxon>Fungi</taxon>
        <taxon>Dikarya</taxon>
        <taxon>Ascomycota</taxon>
        <taxon>Pezizomycotina</taxon>
        <taxon>Eurotiomycetes</taxon>
        <taxon>Eurotiomycetidae</taxon>
        <taxon>Eurotiales</taxon>
        <taxon>Trichocomaceae</taxon>
        <taxon>Talaromyces</taxon>
        <taxon>Talaromyces sect. Trachyspermi</taxon>
    </lineage>
</organism>
<keyword evidence="3" id="KW-1185">Reference proteome</keyword>
<evidence type="ECO:0008006" key="4">
    <source>
        <dbReference type="Google" id="ProtNLM"/>
    </source>
</evidence>
<feature type="chain" id="PRO_5012217543" description="Apple domain-containing protein" evidence="1">
    <location>
        <begin position="16"/>
        <end position="220"/>
    </location>
</feature>